<sequence length="53" mass="6322">LWTIETLQEVVRGNRESPVDGTPPRYIKLFQNYWEDDPNKCPKIESLFNNLKE</sequence>
<name>A0ACA9Q8J2_9GLOM</name>
<feature type="non-terminal residue" evidence="1">
    <location>
        <position position="1"/>
    </location>
</feature>
<protein>
    <submittedName>
        <fullName evidence="1">12218_t:CDS:1</fullName>
    </submittedName>
</protein>
<proteinExistence type="predicted"/>
<accession>A0ACA9Q8J2</accession>
<keyword evidence="2" id="KW-1185">Reference proteome</keyword>
<comment type="caution">
    <text evidence="1">The sequence shown here is derived from an EMBL/GenBank/DDBJ whole genome shotgun (WGS) entry which is preliminary data.</text>
</comment>
<feature type="non-terminal residue" evidence="1">
    <location>
        <position position="53"/>
    </location>
</feature>
<gene>
    <name evidence="1" type="ORF">DHETER_LOCUS14031</name>
</gene>
<reference evidence="1" key="1">
    <citation type="submission" date="2021-06" db="EMBL/GenBank/DDBJ databases">
        <authorList>
            <person name="Kallberg Y."/>
            <person name="Tangrot J."/>
            <person name="Rosling A."/>
        </authorList>
    </citation>
    <scope>NUCLEOTIDE SEQUENCE</scope>
    <source>
        <strain evidence="1">IL203A</strain>
    </source>
</reference>
<evidence type="ECO:0000313" key="2">
    <source>
        <dbReference type="Proteomes" id="UP000789702"/>
    </source>
</evidence>
<evidence type="ECO:0000313" key="1">
    <source>
        <dbReference type="EMBL" id="CAG8740789.1"/>
    </source>
</evidence>
<dbReference type="EMBL" id="CAJVPU010041148">
    <property type="protein sequence ID" value="CAG8740789.1"/>
    <property type="molecule type" value="Genomic_DNA"/>
</dbReference>
<dbReference type="Proteomes" id="UP000789702">
    <property type="component" value="Unassembled WGS sequence"/>
</dbReference>
<organism evidence="1 2">
    <name type="scientific">Dentiscutata heterogama</name>
    <dbReference type="NCBI Taxonomy" id="1316150"/>
    <lineage>
        <taxon>Eukaryota</taxon>
        <taxon>Fungi</taxon>
        <taxon>Fungi incertae sedis</taxon>
        <taxon>Mucoromycota</taxon>
        <taxon>Glomeromycotina</taxon>
        <taxon>Glomeromycetes</taxon>
        <taxon>Diversisporales</taxon>
        <taxon>Gigasporaceae</taxon>
        <taxon>Dentiscutata</taxon>
    </lineage>
</organism>